<dbReference type="Pfam" id="PF01150">
    <property type="entry name" value="GDA1_CD39"/>
    <property type="match status" value="1"/>
</dbReference>
<dbReference type="EMBL" id="JABANM010026699">
    <property type="protein sequence ID" value="KAF4712559.1"/>
    <property type="molecule type" value="Genomic_DNA"/>
</dbReference>
<dbReference type="AlphaFoldDB" id="A0A7J6QVA6"/>
<evidence type="ECO:0000256" key="1">
    <source>
        <dbReference type="ARBA" id="ARBA00009283"/>
    </source>
</evidence>
<dbReference type="GO" id="GO:0016020">
    <property type="term" value="C:membrane"/>
    <property type="evidence" value="ECO:0007669"/>
    <property type="project" value="TreeGrafter"/>
</dbReference>
<dbReference type="InterPro" id="IPR000407">
    <property type="entry name" value="GDA1_CD39_NTPase"/>
</dbReference>
<comment type="caution">
    <text evidence="5">The sequence shown here is derived from an EMBL/GenBank/DDBJ whole genome shotgun (WGS) entry which is preliminary data.</text>
</comment>
<evidence type="ECO:0000256" key="3">
    <source>
        <dbReference type="SAM" id="Coils"/>
    </source>
</evidence>
<evidence type="ECO:0000313" key="6">
    <source>
        <dbReference type="Proteomes" id="UP000574390"/>
    </source>
</evidence>
<dbReference type="GO" id="GO:0017110">
    <property type="term" value="F:nucleoside diphosphate phosphatase activity"/>
    <property type="evidence" value="ECO:0007669"/>
    <property type="project" value="TreeGrafter"/>
</dbReference>
<keyword evidence="4" id="KW-1133">Transmembrane helix</keyword>
<evidence type="ECO:0000256" key="4">
    <source>
        <dbReference type="SAM" id="Phobius"/>
    </source>
</evidence>
<evidence type="ECO:0000313" key="5">
    <source>
        <dbReference type="EMBL" id="KAF4712559.1"/>
    </source>
</evidence>
<dbReference type="Proteomes" id="UP000574390">
    <property type="component" value="Unassembled WGS sequence"/>
</dbReference>
<keyword evidence="4" id="KW-0472">Membrane</keyword>
<sequence length="324" mass="36554">MAANKYRDQCDALREKLMRSTPSPEQGRDGAAAGRFGPTLADARSRINSLTEALEAKNAECERLMQEVSRLRDGTLLTKLSNRVYRLEKENAELRGEHSRQEHGEGSLERFMADQSRAVSKFMRETSDLYFPPSMYDEHHRQEPSHGIDVTVKRRLELSSMKAEDENVVDDFTPRDASWAVRNEPAFHPGLLAMNPISVTVSSMRTKSWKLLRSCREQAVRVALLALFTLLLVGVLINFGSGRLVSRGSGSLEQSIFKVVLDAGSTGTRIHVFKFRRRDGDITLERTADPEMTFFRKVDGGLSAYKENPEEARYYGSEGAVEFE</sequence>
<dbReference type="Gene3D" id="3.30.420.40">
    <property type="match status" value="1"/>
</dbReference>
<protein>
    <submittedName>
        <fullName evidence="5">Ectonucleoside triphosphate diphosphohydrolase</fullName>
    </submittedName>
</protein>
<keyword evidence="3" id="KW-0175">Coiled coil</keyword>
<gene>
    <name evidence="5" type="primary">ENTPD6_1</name>
    <name evidence="5" type="ORF">FOZ62_001646</name>
</gene>
<reference evidence="5 6" key="1">
    <citation type="submission" date="2020-04" db="EMBL/GenBank/DDBJ databases">
        <title>Perkinsus olseni comparative genomics.</title>
        <authorList>
            <person name="Bogema D.R."/>
        </authorList>
    </citation>
    <scope>NUCLEOTIDE SEQUENCE [LARGE SCALE GENOMIC DNA]</scope>
    <source>
        <strain evidence="5">ATCC PRA-205</strain>
    </source>
</reference>
<evidence type="ECO:0000256" key="2">
    <source>
        <dbReference type="ARBA" id="ARBA00022801"/>
    </source>
</evidence>
<keyword evidence="4" id="KW-0812">Transmembrane</keyword>
<dbReference type="GO" id="GO:0009134">
    <property type="term" value="P:nucleoside diphosphate catabolic process"/>
    <property type="evidence" value="ECO:0007669"/>
    <property type="project" value="TreeGrafter"/>
</dbReference>
<comment type="similarity">
    <text evidence="1">Belongs to the GDA1/CD39 NTPase family.</text>
</comment>
<dbReference type="PANTHER" id="PTHR11782">
    <property type="entry name" value="ADENOSINE/GUANOSINE DIPHOSPHATASE"/>
    <property type="match status" value="1"/>
</dbReference>
<organism evidence="5 6">
    <name type="scientific">Perkinsus olseni</name>
    <name type="common">Perkinsus atlanticus</name>
    <dbReference type="NCBI Taxonomy" id="32597"/>
    <lineage>
        <taxon>Eukaryota</taxon>
        <taxon>Sar</taxon>
        <taxon>Alveolata</taxon>
        <taxon>Perkinsozoa</taxon>
        <taxon>Perkinsea</taxon>
        <taxon>Perkinsida</taxon>
        <taxon>Perkinsidae</taxon>
        <taxon>Perkinsus</taxon>
    </lineage>
</organism>
<dbReference type="PANTHER" id="PTHR11782:SF82">
    <property type="entry name" value="APYRASE 3-RELATED"/>
    <property type="match status" value="1"/>
</dbReference>
<feature type="coiled-coil region" evidence="3">
    <location>
        <begin position="40"/>
        <end position="97"/>
    </location>
</feature>
<proteinExistence type="inferred from homology"/>
<name>A0A7J6QVA6_PEROL</name>
<accession>A0A7J6QVA6</accession>
<feature type="transmembrane region" description="Helical" evidence="4">
    <location>
        <begin position="219"/>
        <end position="239"/>
    </location>
</feature>
<keyword evidence="2 5" id="KW-0378">Hydrolase</keyword>